<keyword evidence="2" id="KW-1185">Reference proteome</keyword>
<organism evidence="1 2">
    <name type="scientific">Periplaneta americana</name>
    <name type="common">American cockroach</name>
    <name type="synonym">Blatta americana</name>
    <dbReference type="NCBI Taxonomy" id="6978"/>
    <lineage>
        <taxon>Eukaryota</taxon>
        <taxon>Metazoa</taxon>
        <taxon>Ecdysozoa</taxon>
        <taxon>Arthropoda</taxon>
        <taxon>Hexapoda</taxon>
        <taxon>Insecta</taxon>
        <taxon>Pterygota</taxon>
        <taxon>Neoptera</taxon>
        <taxon>Polyneoptera</taxon>
        <taxon>Dictyoptera</taxon>
        <taxon>Blattodea</taxon>
        <taxon>Blattoidea</taxon>
        <taxon>Blattidae</taxon>
        <taxon>Blattinae</taxon>
        <taxon>Periplaneta</taxon>
    </lineage>
</organism>
<evidence type="ECO:0000313" key="1">
    <source>
        <dbReference type="EMBL" id="KAJ4447917.1"/>
    </source>
</evidence>
<reference evidence="1 2" key="1">
    <citation type="journal article" date="2022" name="Allergy">
        <title>Genome assembly and annotation of Periplaneta americana reveal a comprehensive cockroach allergen profile.</title>
        <authorList>
            <person name="Wang L."/>
            <person name="Xiong Q."/>
            <person name="Saelim N."/>
            <person name="Wang L."/>
            <person name="Nong W."/>
            <person name="Wan A.T."/>
            <person name="Shi M."/>
            <person name="Liu X."/>
            <person name="Cao Q."/>
            <person name="Hui J.H.L."/>
            <person name="Sookrung N."/>
            <person name="Leung T.F."/>
            <person name="Tungtrongchitr A."/>
            <person name="Tsui S.K.W."/>
        </authorList>
    </citation>
    <scope>NUCLEOTIDE SEQUENCE [LARGE SCALE GENOMIC DNA]</scope>
    <source>
        <strain evidence="1">PWHHKU_190912</strain>
    </source>
</reference>
<sequence length="69" mass="7817">MDLREVGYDDRDWINLAQNRDRWRAYIMSRSKSGVKRPSIDPAALKKAVETVLAPPGNKISIREACSSL</sequence>
<dbReference type="Proteomes" id="UP001148838">
    <property type="component" value="Unassembled WGS sequence"/>
</dbReference>
<evidence type="ECO:0008006" key="3">
    <source>
        <dbReference type="Google" id="ProtNLM"/>
    </source>
</evidence>
<gene>
    <name evidence="1" type="ORF">ANN_09926</name>
</gene>
<name>A0ABQ8TQB2_PERAM</name>
<dbReference type="EMBL" id="JAJSOF020000005">
    <property type="protein sequence ID" value="KAJ4447917.1"/>
    <property type="molecule type" value="Genomic_DNA"/>
</dbReference>
<comment type="caution">
    <text evidence="1">The sequence shown here is derived from an EMBL/GenBank/DDBJ whole genome shotgun (WGS) entry which is preliminary data.</text>
</comment>
<proteinExistence type="predicted"/>
<protein>
    <recommendedName>
        <fullName evidence="3">Per a allergen</fullName>
    </recommendedName>
</protein>
<accession>A0ABQ8TQB2</accession>
<evidence type="ECO:0000313" key="2">
    <source>
        <dbReference type="Proteomes" id="UP001148838"/>
    </source>
</evidence>